<comment type="function">
    <text evidence="12 13">Catalyzes the ATP-dependent phosphorylation of L-homoserine to L-homoserine phosphate.</text>
</comment>
<dbReference type="SUPFAM" id="SSF54211">
    <property type="entry name" value="Ribosomal protein S5 domain 2-like"/>
    <property type="match status" value="1"/>
</dbReference>
<keyword evidence="13" id="KW-0963">Cytoplasm</keyword>
<dbReference type="Proteomes" id="UP000230842">
    <property type="component" value="Unassembled WGS sequence"/>
</dbReference>
<keyword evidence="10 13" id="KW-0067">ATP-binding</keyword>
<comment type="pathway">
    <text evidence="1 13">Amino-acid biosynthesis; L-threonine biosynthesis; L-threonine from L-aspartate: step 4/5.</text>
</comment>
<evidence type="ECO:0000313" key="17">
    <source>
        <dbReference type="Proteomes" id="UP000230842"/>
    </source>
</evidence>
<dbReference type="PIRSF" id="PIRSF000676">
    <property type="entry name" value="Homoser_kin"/>
    <property type="match status" value="1"/>
</dbReference>
<dbReference type="InterPro" id="IPR020568">
    <property type="entry name" value="Ribosomal_Su5_D2-typ_SF"/>
</dbReference>
<dbReference type="InterPro" id="IPR036554">
    <property type="entry name" value="GHMP_kinase_C_sf"/>
</dbReference>
<evidence type="ECO:0000256" key="11">
    <source>
        <dbReference type="ARBA" id="ARBA00049375"/>
    </source>
</evidence>
<sequence length="298" mass="30302">MSAFVTGPRTVVVPASSANLGPGFDALGLALTLYDEIELEVRDRPGVEVEVEGMGADEVPRDESHLVVRSARAAFAACGLEQPGLRLRCTNRIPHARGLGSSSAAIVGGIVAARSVLADPAALDDAAALRLADRIEGHPDNVAAALLGGLTIAWGAADGARAIRLPVEADVVVYVPPTPVRTDVARGLIPAGIPHEDAAHAAGRAALLVAALQGHGDALLDATEDRLHQGFRAPAMPDSLALIERLRADGVPAVVSGAGPTVLAFCTAEHPAAPLAACVPDGWAVHLLAVDTGGARPS</sequence>
<evidence type="ECO:0000256" key="8">
    <source>
        <dbReference type="ARBA" id="ARBA00022741"/>
    </source>
</evidence>
<evidence type="ECO:0000313" key="16">
    <source>
        <dbReference type="EMBL" id="PJJ56463.1"/>
    </source>
</evidence>
<dbReference type="InterPro" id="IPR006203">
    <property type="entry name" value="GHMP_knse_ATP-bd_CS"/>
</dbReference>
<dbReference type="Pfam" id="PF00288">
    <property type="entry name" value="GHMP_kinases_N"/>
    <property type="match status" value="1"/>
</dbReference>
<dbReference type="Pfam" id="PF08544">
    <property type="entry name" value="GHMP_kinases_C"/>
    <property type="match status" value="1"/>
</dbReference>
<evidence type="ECO:0000256" key="3">
    <source>
        <dbReference type="ARBA" id="ARBA00012078"/>
    </source>
</evidence>
<reference evidence="16 17" key="1">
    <citation type="submission" date="2017-11" db="EMBL/GenBank/DDBJ databases">
        <title>Genomic Encyclopedia of Archaeal and Bacterial Type Strains, Phase II (KMG-II): From Individual Species to Whole Genera.</title>
        <authorList>
            <person name="Goeker M."/>
        </authorList>
    </citation>
    <scope>NUCLEOTIDE SEQUENCE [LARGE SCALE GENOMIC DNA]</scope>
    <source>
        <strain evidence="16 17">DSM 27763</strain>
    </source>
</reference>
<dbReference type="Gene3D" id="3.30.70.890">
    <property type="entry name" value="GHMP kinase, C-terminal domain"/>
    <property type="match status" value="1"/>
</dbReference>
<gene>
    <name evidence="13" type="primary">thrB</name>
    <name evidence="16" type="ORF">CLV56_0671</name>
</gene>
<dbReference type="PANTHER" id="PTHR20861:SF1">
    <property type="entry name" value="HOMOSERINE KINASE"/>
    <property type="match status" value="1"/>
</dbReference>
<comment type="caution">
    <text evidence="16">The sequence shown here is derived from an EMBL/GenBank/DDBJ whole genome shotgun (WGS) entry which is preliminary data.</text>
</comment>
<evidence type="ECO:0000256" key="2">
    <source>
        <dbReference type="ARBA" id="ARBA00007370"/>
    </source>
</evidence>
<dbReference type="InterPro" id="IPR006204">
    <property type="entry name" value="GHMP_kinase_N_dom"/>
</dbReference>
<organism evidence="16 17">
    <name type="scientific">Mumia flava</name>
    <dbReference type="NCBI Taxonomy" id="1348852"/>
    <lineage>
        <taxon>Bacteria</taxon>
        <taxon>Bacillati</taxon>
        <taxon>Actinomycetota</taxon>
        <taxon>Actinomycetes</taxon>
        <taxon>Propionibacteriales</taxon>
        <taxon>Nocardioidaceae</taxon>
        <taxon>Mumia</taxon>
    </lineage>
</organism>
<evidence type="ECO:0000259" key="14">
    <source>
        <dbReference type="Pfam" id="PF00288"/>
    </source>
</evidence>
<proteinExistence type="inferred from homology"/>
<name>A0A0B2BSL0_9ACTN</name>
<evidence type="ECO:0000256" key="13">
    <source>
        <dbReference type="HAMAP-Rule" id="MF_00384"/>
    </source>
</evidence>
<dbReference type="PANTHER" id="PTHR20861">
    <property type="entry name" value="HOMOSERINE/4-DIPHOSPHOCYTIDYL-2-C-METHYL-D-ERYTHRITOL KINASE"/>
    <property type="match status" value="1"/>
</dbReference>
<evidence type="ECO:0000256" key="10">
    <source>
        <dbReference type="ARBA" id="ARBA00022840"/>
    </source>
</evidence>
<dbReference type="InterPro" id="IPR013750">
    <property type="entry name" value="GHMP_kinase_C_dom"/>
</dbReference>
<protein>
    <recommendedName>
        <fullName evidence="4 13">Homoserine kinase</fullName>
        <shortName evidence="13">HK</shortName>
        <shortName evidence="13">HSK</shortName>
        <ecNumber evidence="3 13">2.7.1.39</ecNumber>
    </recommendedName>
</protein>
<dbReference type="RefSeq" id="WP_039342147.1">
    <property type="nucleotide sequence ID" value="NZ_PGEZ01000001.1"/>
</dbReference>
<dbReference type="AlphaFoldDB" id="A0A0B2BSL0"/>
<evidence type="ECO:0000256" key="6">
    <source>
        <dbReference type="ARBA" id="ARBA00022679"/>
    </source>
</evidence>
<keyword evidence="8 13" id="KW-0547">Nucleotide-binding</keyword>
<comment type="subcellular location">
    <subcellularLocation>
        <location evidence="13">Cytoplasm</location>
    </subcellularLocation>
</comment>
<feature type="binding site" evidence="13">
    <location>
        <begin position="94"/>
        <end position="104"/>
    </location>
    <ligand>
        <name>ATP</name>
        <dbReference type="ChEBI" id="CHEBI:30616"/>
    </ligand>
</feature>
<dbReference type="InterPro" id="IPR014721">
    <property type="entry name" value="Ribsml_uS5_D2-typ_fold_subgr"/>
</dbReference>
<feature type="domain" description="GHMP kinase C-terminal" evidence="15">
    <location>
        <begin position="213"/>
        <end position="277"/>
    </location>
</feature>
<dbReference type="OrthoDB" id="9769912at2"/>
<accession>A0A0B2BSL0</accession>
<keyword evidence="5 13" id="KW-0028">Amino-acid biosynthesis</keyword>
<dbReference type="GO" id="GO:0005737">
    <property type="term" value="C:cytoplasm"/>
    <property type="evidence" value="ECO:0007669"/>
    <property type="project" value="UniProtKB-SubCell"/>
</dbReference>
<dbReference type="EC" id="2.7.1.39" evidence="3 13"/>
<keyword evidence="6 13" id="KW-0808">Transferase</keyword>
<evidence type="ECO:0000256" key="9">
    <source>
        <dbReference type="ARBA" id="ARBA00022777"/>
    </source>
</evidence>
<comment type="catalytic activity">
    <reaction evidence="11 13">
        <text>L-homoserine + ATP = O-phospho-L-homoserine + ADP + H(+)</text>
        <dbReference type="Rhea" id="RHEA:13985"/>
        <dbReference type="ChEBI" id="CHEBI:15378"/>
        <dbReference type="ChEBI" id="CHEBI:30616"/>
        <dbReference type="ChEBI" id="CHEBI:57476"/>
        <dbReference type="ChEBI" id="CHEBI:57590"/>
        <dbReference type="ChEBI" id="CHEBI:456216"/>
        <dbReference type="EC" id="2.7.1.39"/>
    </reaction>
</comment>
<dbReference type="EMBL" id="PGEZ01000001">
    <property type="protein sequence ID" value="PJJ56463.1"/>
    <property type="molecule type" value="Genomic_DNA"/>
</dbReference>
<dbReference type="GO" id="GO:0005524">
    <property type="term" value="F:ATP binding"/>
    <property type="evidence" value="ECO:0007669"/>
    <property type="project" value="UniProtKB-UniRule"/>
</dbReference>
<evidence type="ECO:0000256" key="5">
    <source>
        <dbReference type="ARBA" id="ARBA00022605"/>
    </source>
</evidence>
<dbReference type="PROSITE" id="PS00627">
    <property type="entry name" value="GHMP_KINASES_ATP"/>
    <property type="match status" value="1"/>
</dbReference>
<evidence type="ECO:0000256" key="7">
    <source>
        <dbReference type="ARBA" id="ARBA00022697"/>
    </source>
</evidence>
<dbReference type="GO" id="GO:0004413">
    <property type="term" value="F:homoserine kinase activity"/>
    <property type="evidence" value="ECO:0007669"/>
    <property type="project" value="UniProtKB-UniRule"/>
</dbReference>
<evidence type="ECO:0000256" key="12">
    <source>
        <dbReference type="ARBA" id="ARBA00049954"/>
    </source>
</evidence>
<dbReference type="SUPFAM" id="SSF55060">
    <property type="entry name" value="GHMP Kinase, C-terminal domain"/>
    <property type="match status" value="1"/>
</dbReference>
<dbReference type="Gene3D" id="3.30.230.10">
    <property type="match status" value="1"/>
</dbReference>
<evidence type="ECO:0000256" key="4">
    <source>
        <dbReference type="ARBA" id="ARBA00017858"/>
    </source>
</evidence>
<feature type="domain" description="GHMP kinase N-terminal" evidence="14">
    <location>
        <begin position="66"/>
        <end position="149"/>
    </location>
</feature>
<dbReference type="PRINTS" id="PR00958">
    <property type="entry name" value="HOMSERKINASE"/>
</dbReference>
<dbReference type="UniPathway" id="UPA00050">
    <property type="reaction ID" value="UER00064"/>
</dbReference>
<dbReference type="InterPro" id="IPR000870">
    <property type="entry name" value="Homoserine_kinase"/>
</dbReference>
<keyword evidence="9 13" id="KW-0418">Kinase</keyword>
<dbReference type="NCBIfam" id="TIGR00191">
    <property type="entry name" value="thrB"/>
    <property type="match status" value="1"/>
</dbReference>
<dbReference type="HAMAP" id="MF_00384">
    <property type="entry name" value="Homoser_kinase"/>
    <property type="match status" value="1"/>
</dbReference>
<dbReference type="GO" id="GO:0009088">
    <property type="term" value="P:threonine biosynthetic process"/>
    <property type="evidence" value="ECO:0007669"/>
    <property type="project" value="UniProtKB-UniRule"/>
</dbReference>
<evidence type="ECO:0000259" key="15">
    <source>
        <dbReference type="Pfam" id="PF08544"/>
    </source>
</evidence>
<comment type="similarity">
    <text evidence="2 13">Belongs to the GHMP kinase family. Homoserine kinase subfamily.</text>
</comment>
<keyword evidence="7 13" id="KW-0791">Threonine biosynthesis</keyword>
<evidence type="ECO:0000256" key="1">
    <source>
        <dbReference type="ARBA" id="ARBA00005015"/>
    </source>
</evidence>
<keyword evidence="17" id="KW-1185">Reference proteome</keyword>